<name>A0A3L8DLT7_OOCBI</name>
<dbReference type="CDD" id="cd03401">
    <property type="entry name" value="SPFH_prohibitin"/>
    <property type="match status" value="1"/>
</dbReference>
<organism evidence="7">
    <name type="scientific">Ooceraea biroi</name>
    <name type="common">Clonal raider ant</name>
    <name type="synonym">Cerapachys biroi</name>
    <dbReference type="NCBI Taxonomy" id="2015173"/>
    <lineage>
        <taxon>Eukaryota</taxon>
        <taxon>Metazoa</taxon>
        <taxon>Ecdysozoa</taxon>
        <taxon>Arthropoda</taxon>
        <taxon>Hexapoda</taxon>
        <taxon>Insecta</taxon>
        <taxon>Pterygota</taxon>
        <taxon>Neoptera</taxon>
        <taxon>Endopterygota</taxon>
        <taxon>Hymenoptera</taxon>
        <taxon>Apocrita</taxon>
        <taxon>Aculeata</taxon>
        <taxon>Formicoidea</taxon>
        <taxon>Formicidae</taxon>
        <taxon>Dorylinae</taxon>
        <taxon>Ooceraea</taxon>
    </lineage>
</organism>
<evidence type="ECO:0000256" key="2">
    <source>
        <dbReference type="ARBA" id="ARBA00009658"/>
    </source>
</evidence>
<dbReference type="SUPFAM" id="SSF117892">
    <property type="entry name" value="Band 7/SPFH domain"/>
    <property type="match status" value="1"/>
</dbReference>
<proteinExistence type="inferred from homology"/>
<comment type="subcellular location">
    <subcellularLocation>
        <location evidence="1">Mitochondrion inner membrane</location>
    </subcellularLocation>
</comment>
<comment type="similarity">
    <text evidence="2">Belongs to the prohibitin family.</text>
</comment>
<reference evidence="7" key="1">
    <citation type="journal article" date="2018" name="Genome Res.">
        <title>The genomic architecture and molecular evolution of ant odorant receptors.</title>
        <authorList>
            <person name="McKenzie S.K."/>
            <person name="Kronauer D.J.C."/>
        </authorList>
    </citation>
    <scope>NUCLEOTIDE SEQUENCE [LARGE SCALE GENOMIC DNA]</scope>
    <source>
        <strain evidence="7">Clonal line C1</strain>
    </source>
</reference>
<dbReference type="Proteomes" id="UP000279307">
    <property type="component" value="Chromosome 6"/>
</dbReference>
<dbReference type="GO" id="GO:0005743">
    <property type="term" value="C:mitochondrial inner membrane"/>
    <property type="evidence" value="ECO:0007669"/>
    <property type="project" value="UniProtKB-SubCell"/>
</dbReference>
<dbReference type="OrthoDB" id="275637at2759"/>
<dbReference type="InterPro" id="IPR036013">
    <property type="entry name" value="Band_7/SPFH_dom_sf"/>
</dbReference>
<feature type="domain" description="Band 7" evidence="6">
    <location>
        <begin position="40"/>
        <end position="201"/>
    </location>
</feature>
<evidence type="ECO:0000256" key="1">
    <source>
        <dbReference type="ARBA" id="ARBA00004273"/>
    </source>
</evidence>
<evidence type="ECO:0000259" key="6">
    <source>
        <dbReference type="SMART" id="SM00244"/>
    </source>
</evidence>
<dbReference type="Pfam" id="PF01145">
    <property type="entry name" value="Band_7"/>
    <property type="match status" value="1"/>
</dbReference>
<dbReference type="AlphaFoldDB" id="A0A3L8DLT7"/>
<dbReference type="GO" id="GO:0007005">
    <property type="term" value="P:mitochondrion organization"/>
    <property type="evidence" value="ECO:0007669"/>
    <property type="project" value="TreeGrafter"/>
</dbReference>
<accession>A0A3L8DLT7</accession>
<dbReference type="Gene3D" id="3.30.479.30">
    <property type="entry name" value="Band 7 domain"/>
    <property type="match status" value="1"/>
</dbReference>
<dbReference type="InterPro" id="IPR000163">
    <property type="entry name" value="Prohibitin"/>
</dbReference>
<comment type="caution">
    <text evidence="7">The sequence shown here is derived from an EMBL/GenBank/DDBJ whole genome shotgun (WGS) entry which is preliminary data.</text>
</comment>
<dbReference type="FunFam" id="3.30.479.30:FF:000001">
    <property type="entry name" value="Prohibitin 2"/>
    <property type="match status" value="1"/>
</dbReference>
<dbReference type="InterPro" id="IPR001107">
    <property type="entry name" value="Band_7"/>
</dbReference>
<dbReference type="PRINTS" id="PR00679">
    <property type="entry name" value="PROHIBITIN"/>
</dbReference>
<evidence type="ECO:0000313" key="7">
    <source>
        <dbReference type="EMBL" id="RLU21394.1"/>
    </source>
</evidence>
<protein>
    <recommendedName>
        <fullName evidence="6">Band 7 domain-containing protein</fullName>
    </recommendedName>
</protein>
<dbReference type="SMART" id="SM00244">
    <property type="entry name" value="PHB"/>
    <property type="match status" value="1"/>
</dbReference>
<evidence type="ECO:0000256" key="3">
    <source>
        <dbReference type="ARBA" id="ARBA00022792"/>
    </source>
</evidence>
<reference evidence="7" key="2">
    <citation type="submission" date="2018-07" db="EMBL/GenBank/DDBJ databases">
        <authorList>
            <person name="Mckenzie S.K."/>
            <person name="Kronauer D.J.C."/>
        </authorList>
    </citation>
    <scope>NUCLEOTIDE SEQUENCE</scope>
    <source>
        <strain evidence="7">Clonal line C1</strain>
    </source>
</reference>
<sequence length="380" mass="42495">MAQNKFSEMASRFGKGTNGVPMSLKVLAAAGVAVYSASKSMYTVEAGHRAIIFSRLGGIQKDIMTEGLHFRVPWFHYPIIYDIRSRPRKISSPTGSKDLQMVNISLRVLSRPDASTLPAMYRQLGLDYDEKVLPSICNEVLKSVVAKFNASQLITQRQQVSIMVRKELTERARDFNIVLDDVSITELSFGKEYTAAVEAKQVAQQEAQRAAFVVERAKQERQQKIVQAEGEAEAAKMISFRKPVGQNPGYLKLRKLRAAQNISRTIANSQNRVYLSGNSLMLNIQDPTFDEGSDKLKNGLYKLRMRRCPTLDFSGNEEVNWKSWNEAADRAVRSLSTSSQQVSSIRESGTKARLYETQVFPVVTSLLLESASDSAKLILL</sequence>
<dbReference type="PANTHER" id="PTHR23222:SF1">
    <property type="entry name" value="PROHIBITIN-2"/>
    <property type="match status" value="1"/>
</dbReference>
<keyword evidence="3" id="KW-0999">Mitochondrion inner membrane</keyword>
<dbReference type="EMBL" id="QOIP01000006">
    <property type="protein sequence ID" value="RLU21394.1"/>
    <property type="molecule type" value="Genomic_DNA"/>
</dbReference>
<dbReference type="PANTHER" id="PTHR23222">
    <property type="entry name" value="PROHIBITIN"/>
    <property type="match status" value="1"/>
</dbReference>
<keyword evidence="5" id="KW-0472">Membrane</keyword>
<gene>
    <name evidence="7" type="ORF">DMN91_005767</name>
</gene>
<evidence type="ECO:0000256" key="5">
    <source>
        <dbReference type="ARBA" id="ARBA00023136"/>
    </source>
</evidence>
<evidence type="ECO:0000256" key="4">
    <source>
        <dbReference type="ARBA" id="ARBA00023128"/>
    </source>
</evidence>
<keyword evidence="4" id="KW-0496">Mitochondrion</keyword>